<reference evidence="1" key="1">
    <citation type="journal article" date="2018" name="Nat. Commun.">
        <title>Diversity and evolution of the emerging Pandoraviridae family.</title>
        <authorList>
            <person name="Legendre M."/>
            <person name="Fabre E."/>
            <person name="Poirot O."/>
            <person name="Jeudy S."/>
            <person name="Lartigue A."/>
            <person name="Alempic J.M."/>
            <person name="Beucher L."/>
            <person name="Philippe N."/>
            <person name="Bertaux L."/>
            <person name="Christo-Foroux E."/>
            <person name="Labadie K."/>
            <person name="Coute Y."/>
            <person name="Abergel C."/>
            <person name="Claverie J.M."/>
        </authorList>
    </citation>
    <scope>NUCLEOTIDE SEQUENCE [LARGE SCALE GENOMIC DNA]</scope>
    <source>
        <strain evidence="1">Quercus</strain>
    </source>
</reference>
<accession>A0A2U7U7R9</accession>
<gene>
    <name evidence="1" type="ORF">pqer_cds_45</name>
</gene>
<dbReference type="RefSeq" id="YP_009482736.1">
    <property type="nucleotide sequence ID" value="NC_037667.1"/>
</dbReference>
<evidence type="ECO:0000313" key="1">
    <source>
        <dbReference type="EMBL" id="AVK74467.1"/>
    </source>
</evidence>
<name>A0A2U7U7R9_9VIRU</name>
<dbReference type="KEGG" id="vg:36843608"/>
<dbReference type="Proteomes" id="UP000248852">
    <property type="component" value="Segment"/>
</dbReference>
<proteinExistence type="predicted"/>
<sequence>MPTHIAKTTLVCKEKKKEREAITTTKHISVKGDCDMEHNKGTKGCRDGAVWSARFEATIPPTRPYMPRVHLMNDAAYVAAAAGMPADATAVVVLQIEGVRDDTRARGWPFLDRRLSLMVMADRPGQEAVGAVAKPMGTLGWRRLAWSADEATAWAHQIGTEAEAVMAGGDYNEHMWGSRMAAFMVAMREHAKGRGPKPERPAPLGCTPHGRPVVVGWLGTMDMPEVSDALALHLGAWSQPDPCSVDA</sequence>
<organism evidence="1">
    <name type="scientific">Pandoravirus quercus</name>
    <dbReference type="NCBI Taxonomy" id="2107709"/>
    <lineage>
        <taxon>Viruses</taxon>
        <taxon>Pandoravirus</taxon>
    </lineage>
</organism>
<dbReference type="GeneID" id="36843608"/>
<protein>
    <submittedName>
        <fullName evidence="1">Uncharacterized protein</fullName>
    </submittedName>
</protein>
<dbReference type="EMBL" id="MG011689">
    <property type="protein sequence ID" value="AVK74467.1"/>
    <property type="molecule type" value="Genomic_DNA"/>
</dbReference>